<dbReference type="AlphaFoldDB" id="A0A4X2LNU6"/>
<evidence type="ECO:0000256" key="6">
    <source>
        <dbReference type="ARBA" id="ARBA00037392"/>
    </source>
</evidence>
<protein>
    <recommendedName>
        <fullName evidence="7">Guanylin</fullName>
    </recommendedName>
    <alternativeName>
        <fullName evidence="8">Guanylate cyclase activator 2A</fullName>
    </alternativeName>
</protein>
<reference evidence="10" key="3">
    <citation type="submission" date="2025-09" db="UniProtKB">
        <authorList>
            <consortium name="Ensembl"/>
        </authorList>
    </citation>
    <scope>IDENTIFICATION</scope>
</reference>
<dbReference type="SUPFAM" id="SSF89890">
    <property type="entry name" value="Proguanylin"/>
    <property type="match status" value="1"/>
</dbReference>
<evidence type="ECO:0000256" key="5">
    <source>
        <dbReference type="ARBA" id="ARBA00023157"/>
    </source>
</evidence>
<dbReference type="Pfam" id="PF02058">
    <property type="entry name" value="Guanylin"/>
    <property type="match status" value="1"/>
</dbReference>
<dbReference type="Gene3D" id="3.90.1450.10">
    <property type="entry name" value="Guanylin"/>
    <property type="match status" value="1"/>
</dbReference>
<keyword evidence="11" id="KW-1185">Reference proteome</keyword>
<dbReference type="PRINTS" id="PR00774">
    <property type="entry name" value="GUANYLIN"/>
</dbReference>
<feature type="disulfide bond" evidence="9">
    <location>
        <begin position="93"/>
        <end position="101"/>
    </location>
</feature>
<name>A0A4X2LNU6_VOMUR</name>
<evidence type="ECO:0000256" key="2">
    <source>
        <dbReference type="ARBA" id="ARBA00009883"/>
    </source>
</evidence>
<organism evidence="10 11">
    <name type="scientific">Vombatus ursinus</name>
    <name type="common">Common wombat</name>
    <dbReference type="NCBI Taxonomy" id="29139"/>
    <lineage>
        <taxon>Eukaryota</taxon>
        <taxon>Metazoa</taxon>
        <taxon>Chordata</taxon>
        <taxon>Craniata</taxon>
        <taxon>Vertebrata</taxon>
        <taxon>Euteleostomi</taxon>
        <taxon>Mammalia</taxon>
        <taxon>Metatheria</taxon>
        <taxon>Diprotodontia</taxon>
        <taxon>Vombatidae</taxon>
        <taxon>Vombatus</taxon>
    </lineage>
</organism>
<dbReference type="PANTHER" id="PTHR11318">
    <property type="entry name" value="GUANYLIN FAMILY MEMBER"/>
    <property type="match status" value="1"/>
</dbReference>
<evidence type="ECO:0000313" key="11">
    <source>
        <dbReference type="Proteomes" id="UP000314987"/>
    </source>
</evidence>
<proteinExistence type="inferred from homology"/>
<dbReference type="PANTHER" id="PTHR11318:SF3">
    <property type="entry name" value="GUANYLIN"/>
    <property type="match status" value="1"/>
</dbReference>
<dbReference type="GeneTree" id="ENSGT00940000154436"/>
<keyword evidence="5 9" id="KW-1015">Disulfide bond</keyword>
<evidence type="ECO:0000256" key="1">
    <source>
        <dbReference type="ARBA" id="ARBA00004613"/>
    </source>
</evidence>
<comment type="subcellular location">
    <subcellularLocation>
        <location evidence="1">Secreted</location>
    </subcellularLocation>
</comment>
<accession>A0A4X2LNU6</accession>
<comment type="function">
    <text evidence="6">Endogenous activator of intestinal guanylate cyclase. It stimulates this enzyme through the same receptor binding region as the heat-stable enterotoxins.</text>
</comment>
<reference evidence="11" key="1">
    <citation type="submission" date="2018-12" db="EMBL/GenBank/DDBJ databases">
        <authorList>
            <person name="Yazar S."/>
        </authorList>
    </citation>
    <scope>NUCLEOTIDE SEQUENCE [LARGE SCALE GENOMIC DNA]</scope>
</reference>
<dbReference type="GO" id="GO:0005576">
    <property type="term" value="C:extracellular region"/>
    <property type="evidence" value="ECO:0007669"/>
    <property type="project" value="UniProtKB-SubCell"/>
</dbReference>
<keyword evidence="4" id="KW-0732">Signal</keyword>
<dbReference type="InterPro" id="IPR000879">
    <property type="entry name" value="Guanylin"/>
</dbReference>
<evidence type="ECO:0000256" key="7">
    <source>
        <dbReference type="ARBA" id="ARBA00041143"/>
    </source>
</evidence>
<dbReference type="Ensembl" id="ENSVURT00010029234.1">
    <property type="protein sequence ID" value="ENSVURP00010025673.1"/>
    <property type="gene ID" value="ENSVURG00010019660.1"/>
</dbReference>
<dbReference type="InterPro" id="IPR036382">
    <property type="entry name" value="Guanylin_sf"/>
</dbReference>
<feature type="disulfide bond" evidence="9">
    <location>
        <begin position="90"/>
        <end position="98"/>
    </location>
</feature>
<evidence type="ECO:0000256" key="9">
    <source>
        <dbReference type="PIRSR" id="PIRSR001849-50"/>
    </source>
</evidence>
<keyword evidence="3" id="KW-0964">Secreted</keyword>
<dbReference type="Proteomes" id="UP000314987">
    <property type="component" value="Unassembled WGS sequence"/>
</dbReference>
<reference evidence="10" key="2">
    <citation type="submission" date="2025-08" db="UniProtKB">
        <authorList>
            <consortium name="Ensembl"/>
        </authorList>
    </citation>
    <scope>IDENTIFICATION</scope>
</reference>
<feature type="disulfide bond" evidence="9">
    <location>
        <begin position="55"/>
        <end position="68"/>
    </location>
</feature>
<dbReference type="OMA" id="ACEICES"/>
<evidence type="ECO:0000313" key="10">
    <source>
        <dbReference type="Ensembl" id="ENSVURP00010025673.1"/>
    </source>
</evidence>
<sequence>GSRNQLGEHGWRMLLLASFQDGEFFYSLESVKKLKDLQQSGMRNRKAQGYGVYLCDHPDLPKDLQSICTRSDAAQVFQRLGTIAENSHTCEICAYAACAGC</sequence>
<dbReference type="PIRSF" id="PIRSF001849">
    <property type="entry name" value="Guanylin"/>
    <property type="match status" value="1"/>
</dbReference>
<dbReference type="STRING" id="29139.ENSVURP00010025673"/>
<evidence type="ECO:0000256" key="4">
    <source>
        <dbReference type="ARBA" id="ARBA00022729"/>
    </source>
</evidence>
<dbReference type="GO" id="GO:0030250">
    <property type="term" value="F:guanylate cyclase activator activity"/>
    <property type="evidence" value="ECO:0007669"/>
    <property type="project" value="InterPro"/>
</dbReference>
<evidence type="ECO:0000256" key="8">
    <source>
        <dbReference type="ARBA" id="ARBA00042142"/>
    </source>
</evidence>
<comment type="similarity">
    <text evidence="2">Belongs to the guanylin family.</text>
</comment>
<evidence type="ECO:0000256" key="3">
    <source>
        <dbReference type="ARBA" id="ARBA00022525"/>
    </source>
</evidence>